<dbReference type="SUPFAM" id="SSF54506">
    <property type="entry name" value="Diaminopimelate epimerase-like"/>
    <property type="match status" value="2"/>
</dbReference>
<organism evidence="3 4">
    <name type="scientific">Georhizobium profundi</name>
    <dbReference type="NCBI Taxonomy" id="2341112"/>
    <lineage>
        <taxon>Bacteria</taxon>
        <taxon>Pseudomonadati</taxon>
        <taxon>Pseudomonadota</taxon>
        <taxon>Alphaproteobacteria</taxon>
        <taxon>Hyphomicrobiales</taxon>
        <taxon>Rhizobiaceae</taxon>
        <taxon>Georhizobium</taxon>
    </lineage>
</organism>
<dbReference type="OrthoDB" id="9779763at2"/>
<evidence type="ECO:0000256" key="1">
    <source>
        <dbReference type="ARBA" id="ARBA00007673"/>
    </source>
</evidence>
<evidence type="ECO:0000313" key="4">
    <source>
        <dbReference type="Proteomes" id="UP000268192"/>
    </source>
</evidence>
<dbReference type="EC" id="5.3.2.8" evidence="3"/>
<gene>
    <name evidence="3" type="ORF">D5400_04195</name>
</gene>
<evidence type="ECO:0000256" key="2">
    <source>
        <dbReference type="ARBA" id="ARBA00023235"/>
    </source>
</evidence>
<keyword evidence="2 3" id="KW-0413">Isomerase</keyword>
<keyword evidence="4" id="KW-1185">Reference proteome</keyword>
<dbReference type="RefSeq" id="WP_126007946.1">
    <property type="nucleotide sequence ID" value="NZ_CP032509.1"/>
</dbReference>
<dbReference type="InterPro" id="IPR047687">
    <property type="entry name" value="OMA_tautomer-like"/>
</dbReference>
<protein>
    <submittedName>
        <fullName evidence="3">4-oxalomesaconate tautomerase</fullName>
        <ecNumber evidence="3">5.3.2.8</ecNumber>
    </submittedName>
</protein>
<dbReference type="Pfam" id="PF04303">
    <property type="entry name" value="PrpF"/>
    <property type="match status" value="1"/>
</dbReference>
<proteinExistence type="inferred from homology"/>
<dbReference type="InterPro" id="IPR007400">
    <property type="entry name" value="PrpF-like"/>
</dbReference>
<reference evidence="3 4" key="1">
    <citation type="submission" date="2018-09" db="EMBL/GenBank/DDBJ databases">
        <title>Marinorhizobium profundi gen. nov., sp. nov., isolated from a deep-sea sediment sample from the New Britain Trench and proposal of Marinorhizobiaceae fam. nov. in the order Rhizobiales of the class Alphaproteobacteria.</title>
        <authorList>
            <person name="Cao J."/>
        </authorList>
    </citation>
    <scope>NUCLEOTIDE SEQUENCE [LARGE SCALE GENOMIC DNA]</scope>
    <source>
        <strain evidence="3 4">WS11</strain>
    </source>
</reference>
<dbReference type="EMBL" id="CP032509">
    <property type="protein sequence ID" value="AZN70583.1"/>
    <property type="molecule type" value="Genomic_DNA"/>
</dbReference>
<name>A0A3Q8XP86_9HYPH</name>
<dbReference type="KEGG" id="abaw:D5400_04195"/>
<dbReference type="Proteomes" id="UP000268192">
    <property type="component" value="Chromosome"/>
</dbReference>
<dbReference type="AlphaFoldDB" id="A0A3Q8XP86"/>
<sequence>MTKQVAIPCILMRGGTSKGPYFKASDLPADIATRDRVLLAAMGSPDARQIDGIGGADTLTSKVAIVGPSKREGVDVDYLFAQVSVDKAIVDTSPSCGNMLSGVGPFAIESGMVPVAGETTSVVIFDENTQSRIESIVQTGDGAVVYDGSAAISGAPGTSAPVRLNFMDIVGSKTGALLPTGKLTEEIDGVTVTLIDVAVPMMLFRAADLGKTGYETKKELDADKEFFARMEAMRREAGRRMGLGDVADKVVPKAAMLAKPKDGGTIAARYFVPHNTHAAFAVTGGLCVSSCAVLEGSVSDGLAVRPEGHDRLIVIEHPSGVLDVTLETRDTDNGIDIVKGGLLRTARKLMAGEVYVQAAVLQAEAGSDAELKGAA</sequence>
<dbReference type="Gene3D" id="3.10.310.10">
    <property type="entry name" value="Diaminopimelate Epimerase, Chain A, domain 1"/>
    <property type="match status" value="2"/>
</dbReference>
<accession>A0A3Q8XP86</accession>
<dbReference type="PANTHER" id="PTHR43709:SF3">
    <property type="entry name" value="ISOMERASE YBHH-RELATED"/>
    <property type="match status" value="1"/>
</dbReference>
<dbReference type="NCBIfam" id="NF033377">
    <property type="entry name" value="OMA_tautomer"/>
    <property type="match status" value="1"/>
</dbReference>
<evidence type="ECO:0000313" key="3">
    <source>
        <dbReference type="EMBL" id="AZN70583.1"/>
    </source>
</evidence>
<dbReference type="PANTHER" id="PTHR43709">
    <property type="entry name" value="ACONITATE ISOMERASE-RELATED"/>
    <property type="match status" value="1"/>
</dbReference>
<comment type="similarity">
    <text evidence="1">Belongs to the PrpF family.</text>
</comment>
<dbReference type="GO" id="GO:0016853">
    <property type="term" value="F:isomerase activity"/>
    <property type="evidence" value="ECO:0007669"/>
    <property type="project" value="UniProtKB-KW"/>
</dbReference>